<protein>
    <recommendedName>
        <fullName evidence="4">Secreted protein</fullName>
    </recommendedName>
</protein>
<dbReference type="eggNOG" id="ENOG50316JG">
    <property type="taxonomic scope" value="Bacteria"/>
</dbReference>
<dbReference type="HOGENOM" id="CLU_1304210_0_0_7"/>
<dbReference type="PATRIC" id="fig|1254432.3.peg.9884"/>
<proteinExistence type="predicted"/>
<feature type="chain" id="PRO_5004534149" description="Secreted protein" evidence="1">
    <location>
        <begin position="27"/>
        <end position="211"/>
    </location>
</feature>
<feature type="signal peptide" evidence="1">
    <location>
        <begin position="1"/>
        <end position="26"/>
    </location>
</feature>
<gene>
    <name evidence="2" type="ORF">SCE1572_43740</name>
</gene>
<evidence type="ECO:0008006" key="4">
    <source>
        <dbReference type="Google" id="ProtNLM"/>
    </source>
</evidence>
<evidence type="ECO:0000313" key="3">
    <source>
        <dbReference type="Proteomes" id="UP000014803"/>
    </source>
</evidence>
<organism evidence="2 3">
    <name type="scientific">Sorangium cellulosum So0157-2</name>
    <dbReference type="NCBI Taxonomy" id="1254432"/>
    <lineage>
        <taxon>Bacteria</taxon>
        <taxon>Pseudomonadati</taxon>
        <taxon>Myxococcota</taxon>
        <taxon>Polyangia</taxon>
        <taxon>Polyangiales</taxon>
        <taxon>Polyangiaceae</taxon>
        <taxon>Sorangium</taxon>
    </lineage>
</organism>
<name>S4YDB0_SORCE</name>
<reference evidence="2 3" key="1">
    <citation type="journal article" date="2013" name="Sci. Rep.">
        <title>Extraordinary expansion of a Sorangium cellulosum genome from an alkaline milieu.</title>
        <authorList>
            <person name="Han K."/>
            <person name="Li Z.F."/>
            <person name="Peng R."/>
            <person name="Zhu L.P."/>
            <person name="Zhou T."/>
            <person name="Wang L.G."/>
            <person name="Li S.G."/>
            <person name="Zhang X.B."/>
            <person name="Hu W."/>
            <person name="Wu Z.H."/>
            <person name="Qin N."/>
            <person name="Li Y.Z."/>
        </authorList>
    </citation>
    <scope>NUCLEOTIDE SEQUENCE [LARGE SCALE GENOMIC DNA]</scope>
    <source>
        <strain evidence="2 3">So0157-2</strain>
    </source>
</reference>
<sequence>MSMRRNARRKAILVAAVAAVALGAAGSGCLWGREEHAPGRFCAQSNTSVIEHCVDASEGPSTAWREAEGDGELPIQMWAVEPSGAMLDDLAADAAALRAWFDNIDRAVAYVRDEQKNAESLRATLHGRLLGLLLKSRQRQEAILEEEPVRAADNFRQAMTDKASAEEEPLVAALAADKQAMAVVRAVFEQARSDAAPLRSRYAGVAARFAA</sequence>
<dbReference type="EMBL" id="CP003969">
    <property type="protein sequence ID" value="AGP40803.1"/>
    <property type="molecule type" value="Genomic_DNA"/>
</dbReference>
<dbReference type="Proteomes" id="UP000014803">
    <property type="component" value="Chromosome"/>
</dbReference>
<dbReference type="STRING" id="1254432.SCE1572_43740"/>
<dbReference type="PROSITE" id="PS51257">
    <property type="entry name" value="PROKAR_LIPOPROTEIN"/>
    <property type="match status" value="1"/>
</dbReference>
<keyword evidence="1" id="KW-0732">Signal</keyword>
<evidence type="ECO:0000256" key="1">
    <source>
        <dbReference type="SAM" id="SignalP"/>
    </source>
</evidence>
<accession>S4YDB0</accession>
<dbReference type="AlphaFoldDB" id="S4YDB0"/>
<dbReference type="KEGG" id="scu:SCE1572_43740"/>
<evidence type="ECO:0000313" key="2">
    <source>
        <dbReference type="EMBL" id="AGP40803.1"/>
    </source>
</evidence>